<accession>A0A6L2KCY9</accession>
<comment type="caution">
    <text evidence="3">The sequence shown here is derived from an EMBL/GenBank/DDBJ whole genome shotgun (WGS) entry which is preliminary data.</text>
</comment>
<dbReference type="AlphaFoldDB" id="A0A6L2KCY9"/>
<dbReference type="SMART" id="SM00225">
    <property type="entry name" value="BTB"/>
    <property type="match status" value="1"/>
</dbReference>
<evidence type="ECO:0000313" key="3">
    <source>
        <dbReference type="EMBL" id="GEU46582.1"/>
    </source>
</evidence>
<comment type="pathway">
    <text evidence="1">Protein modification; protein ubiquitination.</text>
</comment>
<evidence type="ECO:0000259" key="2">
    <source>
        <dbReference type="PROSITE" id="PS50097"/>
    </source>
</evidence>
<dbReference type="CDD" id="cd18186">
    <property type="entry name" value="BTB_POZ_ZBTB_KLHL-like"/>
    <property type="match status" value="1"/>
</dbReference>
<gene>
    <name evidence="3" type="ORF">Tci_018560</name>
</gene>
<dbReference type="InterPro" id="IPR000210">
    <property type="entry name" value="BTB/POZ_dom"/>
</dbReference>
<dbReference type="PANTHER" id="PTHR46672:SF7">
    <property type="entry name" value="CHROMATIN REMODELING &amp; TRANSCRIPTION REGULATOR BTB-POZ FAMILY"/>
    <property type="match status" value="1"/>
</dbReference>
<protein>
    <submittedName>
        <fullName evidence="3">BTB/POZ domain-containing protein</fullName>
    </submittedName>
</protein>
<evidence type="ECO:0000256" key="1">
    <source>
        <dbReference type="ARBA" id="ARBA00004906"/>
    </source>
</evidence>
<feature type="domain" description="BTB" evidence="2">
    <location>
        <begin position="8"/>
        <end position="75"/>
    </location>
</feature>
<name>A0A6L2KCY9_TANCI</name>
<dbReference type="InterPro" id="IPR044714">
    <property type="entry name" value="AtSIBP1-like"/>
</dbReference>
<sequence length="175" mass="19988">MLSESIHTDITILASDGSIGAHRAVLAAHSPVFAGMFIHDFKEKDLSSINIPDMSIAVCQAFLDYLYSNNIQYQEFLTHRLDLLKAADKYDVTDLKDECQESLIEDIDSKNVLERLQTAFMYSLPRLKVSCIEYLVKFGKVFDIKKEFKSFRQHADKELVSEVVDEIFSAWKGIL</sequence>
<proteinExistence type="predicted"/>
<organism evidence="3">
    <name type="scientific">Tanacetum cinerariifolium</name>
    <name type="common">Dalmatian daisy</name>
    <name type="synonym">Chrysanthemum cinerariifolium</name>
    <dbReference type="NCBI Taxonomy" id="118510"/>
    <lineage>
        <taxon>Eukaryota</taxon>
        <taxon>Viridiplantae</taxon>
        <taxon>Streptophyta</taxon>
        <taxon>Embryophyta</taxon>
        <taxon>Tracheophyta</taxon>
        <taxon>Spermatophyta</taxon>
        <taxon>Magnoliopsida</taxon>
        <taxon>eudicotyledons</taxon>
        <taxon>Gunneridae</taxon>
        <taxon>Pentapetalae</taxon>
        <taxon>asterids</taxon>
        <taxon>campanulids</taxon>
        <taxon>Asterales</taxon>
        <taxon>Asteraceae</taxon>
        <taxon>Asteroideae</taxon>
        <taxon>Anthemideae</taxon>
        <taxon>Anthemidinae</taxon>
        <taxon>Tanacetum</taxon>
    </lineage>
</organism>
<dbReference type="EMBL" id="BKCJ010002145">
    <property type="protein sequence ID" value="GEU46582.1"/>
    <property type="molecule type" value="Genomic_DNA"/>
</dbReference>
<dbReference type="Gene3D" id="3.30.710.10">
    <property type="entry name" value="Potassium Channel Kv1.1, Chain A"/>
    <property type="match status" value="1"/>
</dbReference>
<dbReference type="SUPFAM" id="SSF54695">
    <property type="entry name" value="POZ domain"/>
    <property type="match status" value="1"/>
</dbReference>
<dbReference type="PANTHER" id="PTHR46672">
    <property type="entry name" value="OS08G0495500 PROTEIN-RELATED"/>
    <property type="match status" value="1"/>
</dbReference>
<dbReference type="PROSITE" id="PS50097">
    <property type="entry name" value="BTB"/>
    <property type="match status" value="1"/>
</dbReference>
<dbReference type="InterPro" id="IPR011333">
    <property type="entry name" value="SKP1/BTB/POZ_sf"/>
</dbReference>
<dbReference type="Pfam" id="PF00651">
    <property type="entry name" value="BTB"/>
    <property type="match status" value="1"/>
</dbReference>
<reference evidence="3" key="1">
    <citation type="journal article" date="2019" name="Sci. Rep.">
        <title>Draft genome of Tanacetum cinerariifolium, the natural source of mosquito coil.</title>
        <authorList>
            <person name="Yamashiro T."/>
            <person name="Shiraishi A."/>
            <person name="Satake H."/>
            <person name="Nakayama K."/>
        </authorList>
    </citation>
    <scope>NUCLEOTIDE SEQUENCE</scope>
</reference>